<protein>
    <recommendedName>
        <fullName evidence="2">KIB1-4 beta-propeller domain-containing protein</fullName>
    </recommendedName>
</protein>
<organism evidence="3 4">
    <name type="scientific">Paspalum notatum var. saurae</name>
    <dbReference type="NCBI Taxonomy" id="547442"/>
    <lineage>
        <taxon>Eukaryota</taxon>
        <taxon>Viridiplantae</taxon>
        <taxon>Streptophyta</taxon>
        <taxon>Embryophyta</taxon>
        <taxon>Tracheophyta</taxon>
        <taxon>Spermatophyta</taxon>
        <taxon>Magnoliopsida</taxon>
        <taxon>Liliopsida</taxon>
        <taxon>Poales</taxon>
        <taxon>Poaceae</taxon>
        <taxon>PACMAD clade</taxon>
        <taxon>Panicoideae</taxon>
        <taxon>Andropogonodae</taxon>
        <taxon>Paspaleae</taxon>
        <taxon>Paspalinae</taxon>
        <taxon>Paspalum</taxon>
    </lineage>
</organism>
<sequence>MASPPALWSETPSDILGAIFGCLRSYADHAHASAVCREWYATAVANRRPTPMLRQAAASAFVALTQYSKVSSVCWLWHPDASQKPPALPAQMPWSTSSQPLRIPAASISPPPPALPSPIPASTASPPSPMPPPSTVSLAFLRPFGQGVHYIEGFQEDARRDRFCGSFPGGWLALAFDRWRGHCLFNVNTGDRVDLPDLIRSPAPEVDCVVAIKCLVLSAAPTPDGAYMVAAMASGVSNVAFWHPGTDRWWPPIQANDAGFGNWRRMLPRDPVVDLIYCRGRLHHGFYVLNRQEQLVAYVEDDKGASDEEADAQNGMSKPLTMKIIRYIFGSKTEGDPERAVLARYLVESDGELVMVRHLGSPEEFELFILEEEPALEEDVVLARWRRCPVLGGRALFLGRGCSRSVETGMPLCHVIHCSQLSEDSDWFYP</sequence>
<reference evidence="3 4" key="1">
    <citation type="submission" date="2024-02" db="EMBL/GenBank/DDBJ databases">
        <title>High-quality chromosome-scale genome assembly of Pensacola bahiagrass (Paspalum notatum Flugge var. saurae).</title>
        <authorList>
            <person name="Vega J.M."/>
            <person name="Podio M."/>
            <person name="Orjuela J."/>
            <person name="Siena L.A."/>
            <person name="Pessino S.C."/>
            <person name="Combes M.C."/>
            <person name="Mariac C."/>
            <person name="Albertini E."/>
            <person name="Pupilli F."/>
            <person name="Ortiz J.P.A."/>
            <person name="Leblanc O."/>
        </authorList>
    </citation>
    <scope>NUCLEOTIDE SEQUENCE [LARGE SCALE GENOMIC DNA]</scope>
    <source>
        <strain evidence="3">R1</strain>
        <tissue evidence="3">Leaf</tissue>
    </source>
</reference>
<evidence type="ECO:0000259" key="2">
    <source>
        <dbReference type="Pfam" id="PF03478"/>
    </source>
</evidence>
<dbReference type="AlphaFoldDB" id="A0AAQ3TSN5"/>
<dbReference type="InterPro" id="IPR036047">
    <property type="entry name" value="F-box-like_dom_sf"/>
</dbReference>
<gene>
    <name evidence="3" type="ORF">U9M48_026410</name>
</gene>
<accession>A0AAQ3TSN5</accession>
<name>A0AAQ3TSN5_PASNO</name>
<keyword evidence="4" id="KW-1185">Reference proteome</keyword>
<dbReference type="InterPro" id="IPR005174">
    <property type="entry name" value="KIB1-4_b-propeller"/>
</dbReference>
<feature type="region of interest" description="Disordered" evidence="1">
    <location>
        <begin position="87"/>
        <end position="132"/>
    </location>
</feature>
<dbReference type="EMBL" id="CP144750">
    <property type="protein sequence ID" value="WVZ78753.1"/>
    <property type="molecule type" value="Genomic_DNA"/>
</dbReference>
<proteinExistence type="predicted"/>
<dbReference type="PANTHER" id="PTHR33110:SF144">
    <property type="entry name" value="OS01G0660700 PROTEIN"/>
    <property type="match status" value="1"/>
</dbReference>
<feature type="compositionally biased region" description="Pro residues" evidence="1">
    <location>
        <begin position="109"/>
        <end position="119"/>
    </location>
</feature>
<evidence type="ECO:0000256" key="1">
    <source>
        <dbReference type="SAM" id="MobiDB-lite"/>
    </source>
</evidence>
<dbReference type="Gene3D" id="1.20.1280.50">
    <property type="match status" value="1"/>
</dbReference>
<evidence type="ECO:0000313" key="4">
    <source>
        <dbReference type="Proteomes" id="UP001341281"/>
    </source>
</evidence>
<dbReference type="Proteomes" id="UP001341281">
    <property type="component" value="Chromosome 06"/>
</dbReference>
<feature type="domain" description="KIB1-4 beta-propeller" evidence="2">
    <location>
        <begin position="155"/>
        <end position="408"/>
    </location>
</feature>
<evidence type="ECO:0000313" key="3">
    <source>
        <dbReference type="EMBL" id="WVZ78753.1"/>
    </source>
</evidence>
<dbReference type="PANTHER" id="PTHR33110">
    <property type="entry name" value="F-BOX/KELCH-REPEAT PROTEIN-RELATED"/>
    <property type="match status" value="1"/>
</dbReference>
<dbReference type="SUPFAM" id="SSF81383">
    <property type="entry name" value="F-box domain"/>
    <property type="match status" value="1"/>
</dbReference>
<dbReference type="Pfam" id="PF03478">
    <property type="entry name" value="Beta-prop_KIB1-4"/>
    <property type="match status" value="1"/>
</dbReference>